<sequence>MWRLVLVVSLLCCSSEASVSCKDEKNNDVDWYILYKTPRNLKMTGLDYVYIYPDNNNKAKSRRSTKPINAADGILANTLQPLFINPSPTDFGFISYNDGVPEGFSAKVSDPTDTSGGSASSSFGHSKGVVMVEKNKKGVWLLHSTPGFPNSRDQYHFYPESGARNAQTFICVTFNYDQFEHIGEHLQKIRAFPFDHHIPSDFHRELQDVTAKNTQNHNTPANNRFIPTFQQLTSSGGKEFHSIAKLVSDQPEVGDLYVSISNEVHSGVNVQSWGGQPERDGSFCPTGGYNVQNVVLVDVGWAKWDPGSDHSKWCVAVDQNKPWTCISDVNRSESQYERLGGALCVKDEDIADIFKSFVVCKDEC</sequence>
<keyword evidence="11" id="KW-1015">Disulfide bond</keyword>
<evidence type="ECO:0000256" key="4">
    <source>
        <dbReference type="ARBA" id="ARBA00012036"/>
    </source>
</evidence>
<keyword evidence="6" id="KW-0053">Apoptosis</keyword>
<feature type="chain" id="PRO_5043382219" description="Deoxyribonuclease-2-alpha" evidence="19">
    <location>
        <begin position="18"/>
        <end position="364"/>
    </location>
</feature>
<keyword evidence="7" id="KW-0540">Nuclease</keyword>
<comment type="caution">
    <text evidence="20">The sequence shown here is derived from an EMBL/GenBank/DDBJ whole genome shotgun (WGS) entry which is preliminary data.</text>
</comment>
<comment type="subcellular location">
    <subcellularLocation>
        <location evidence="2">Lysosome</location>
    </subcellularLocation>
</comment>
<evidence type="ECO:0000256" key="6">
    <source>
        <dbReference type="ARBA" id="ARBA00022703"/>
    </source>
</evidence>
<evidence type="ECO:0000256" key="18">
    <source>
        <dbReference type="ARBA" id="ARBA00045381"/>
    </source>
</evidence>
<evidence type="ECO:0000256" key="11">
    <source>
        <dbReference type="ARBA" id="ARBA00023157"/>
    </source>
</evidence>
<evidence type="ECO:0000256" key="5">
    <source>
        <dbReference type="ARBA" id="ARBA00022473"/>
    </source>
</evidence>
<dbReference type="Pfam" id="PF03265">
    <property type="entry name" value="DNase_II"/>
    <property type="match status" value="1"/>
</dbReference>
<evidence type="ECO:0000256" key="17">
    <source>
        <dbReference type="ARBA" id="ARBA00043033"/>
    </source>
</evidence>
<evidence type="ECO:0000256" key="1">
    <source>
        <dbReference type="ARBA" id="ARBA00000447"/>
    </source>
</evidence>
<evidence type="ECO:0000256" key="9">
    <source>
        <dbReference type="ARBA" id="ARBA00022759"/>
    </source>
</evidence>
<evidence type="ECO:0000256" key="13">
    <source>
        <dbReference type="ARBA" id="ARBA00023228"/>
    </source>
</evidence>
<feature type="signal peptide" evidence="19">
    <location>
        <begin position="1"/>
        <end position="17"/>
    </location>
</feature>
<evidence type="ECO:0000313" key="21">
    <source>
        <dbReference type="Proteomes" id="UP001314229"/>
    </source>
</evidence>
<keyword evidence="12" id="KW-0325">Glycoprotein</keyword>
<evidence type="ECO:0000256" key="19">
    <source>
        <dbReference type="SAM" id="SignalP"/>
    </source>
</evidence>
<comment type="similarity">
    <text evidence="3">Belongs to the DNase II family.</text>
</comment>
<keyword evidence="8 19" id="KW-0732">Signal</keyword>
<accession>A0AAV1QBF2</accession>
<evidence type="ECO:0000256" key="2">
    <source>
        <dbReference type="ARBA" id="ARBA00004371"/>
    </source>
</evidence>
<gene>
    <name evidence="20" type="ORF">FSCOSCO3_A007420</name>
</gene>
<dbReference type="EMBL" id="CAWUFR010000741">
    <property type="protein sequence ID" value="CAK6980850.1"/>
    <property type="molecule type" value="Genomic_DNA"/>
</dbReference>
<dbReference type="GO" id="GO:0006309">
    <property type="term" value="P:apoptotic DNA fragmentation"/>
    <property type="evidence" value="ECO:0007669"/>
    <property type="project" value="TreeGrafter"/>
</dbReference>
<dbReference type="Proteomes" id="UP001314229">
    <property type="component" value="Unassembled WGS sequence"/>
</dbReference>
<protein>
    <recommendedName>
        <fullName evidence="14">Deoxyribonuclease-2-alpha</fullName>
        <ecNumber evidence="4">3.1.22.1</ecNumber>
    </recommendedName>
    <alternativeName>
        <fullName evidence="15">Acid DNase</fullName>
    </alternativeName>
    <alternativeName>
        <fullName evidence="17">Deoxyribonuclease II alpha</fullName>
    </alternativeName>
    <alternativeName>
        <fullName evidence="16">Lysosomal DNase II</fullName>
    </alternativeName>
</protein>
<dbReference type="InterPro" id="IPR004947">
    <property type="entry name" value="DNase_II"/>
</dbReference>
<evidence type="ECO:0000256" key="16">
    <source>
        <dbReference type="ARBA" id="ARBA00041918"/>
    </source>
</evidence>
<dbReference type="PANTHER" id="PTHR10858:SF9">
    <property type="entry name" value="DEOXYRIBONUCLEASE-2-ALPHA"/>
    <property type="match status" value="1"/>
</dbReference>
<evidence type="ECO:0000256" key="8">
    <source>
        <dbReference type="ARBA" id="ARBA00022729"/>
    </source>
</evidence>
<dbReference type="GO" id="GO:0005764">
    <property type="term" value="C:lysosome"/>
    <property type="evidence" value="ECO:0007669"/>
    <property type="project" value="UniProtKB-SubCell"/>
</dbReference>
<comment type="catalytic activity">
    <reaction evidence="1">
        <text>Endonucleolytic cleavage to nucleoside 3'-phosphates and 3'-phosphooligonucleotide end-products.</text>
        <dbReference type="EC" id="3.1.22.1"/>
    </reaction>
</comment>
<dbReference type="GO" id="GO:0004531">
    <property type="term" value="F:deoxyribonuclease II activity"/>
    <property type="evidence" value="ECO:0007669"/>
    <property type="project" value="UniProtKB-EC"/>
</dbReference>
<keyword evidence="21" id="KW-1185">Reference proteome</keyword>
<evidence type="ECO:0000256" key="15">
    <source>
        <dbReference type="ARBA" id="ARBA00041393"/>
    </source>
</evidence>
<comment type="function">
    <text evidence="18">Hydrolyzes DNA under acidic conditions with a preference for double-stranded DNA. Plays a major role in the clearance of nucleic acids generated through apoptosis, hence preventing autoinflammation. Necessary for proper fetal development and for definitive erythropoiesis in fetal liver and bone marrow, where it degrades nuclear DNA expelled from erythroid precursor cells.</text>
</comment>
<proteinExistence type="inferred from homology"/>
<evidence type="ECO:0000256" key="3">
    <source>
        <dbReference type="ARBA" id="ARBA00007527"/>
    </source>
</evidence>
<evidence type="ECO:0000256" key="12">
    <source>
        <dbReference type="ARBA" id="ARBA00023180"/>
    </source>
</evidence>
<dbReference type="AlphaFoldDB" id="A0AAV1QBF2"/>
<name>A0AAV1QBF2_SCOSC</name>
<evidence type="ECO:0000256" key="14">
    <source>
        <dbReference type="ARBA" id="ARBA00039868"/>
    </source>
</evidence>
<reference evidence="20 21" key="1">
    <citation type="submission" date="2024-01" db="EMBL/GenBank/DDBJ databases">
        <authorList>
            <person name="Alioto T."/>
            <person name="Alioto T."/>
            <person name="Gomez Garrido J."/>
        </authorList>
    </citation>
    <scope>NUCLEOTIDE SEQUENCE [LARGE SCALE GENOMIC DNA]</scope>
</reference>
<dbReference type="CDD" id="cd09120">
    <property type="entry name" value="PLDc_DNaseII_1"/>
    <property type="match status" value="1"/>
</dbReference>
<keyword evidence="9" id="KW-0255">Endonuclease</keyword>
<organism evidence="20 21">
    <name type="scientific">Scomber scombrus</name>
    <name type="common">Atlantic mackerel</name>
    <name type="synonym">Scomber vernalis</name>
    <dbReference type="NCBI Taxonomy" id="13677"/>
    <lineage>
        <taxon>Eukaryota</taxon>
        <taxon>Metazoa</taxon>
        <taxon>Chordata</taxon>
        <taxon>Craniata</taxon>
        <taxon>Vertebrata</taxon>
        <taxon>Euteleostomi</taxon>
        <taxon>Actinopterygii</taxon>
        <taxon>Neopterygii</taxon>
        <taxon>Teleostei</taxon>
        <taxon>Neoteleostei</taxon>
        <taxon>Acanthomorphata</taxon>
        <taxon>Pelagiaria</taxon>
        <taxon>Scombriformes</taxon>
        <taxon>Scombridae</taxon>
        <taxon>Scomber</taxon>
    </lineage>
</organism>
<keyword evidence="5" id="KW-0217">Developmental protein</keyword>
<evidence type="ECO:0000256" key="10">
    <source>
        <dbReference type="ARBA" id="ARBA00022801"/>
    </source>
</evidence>
<evidence type="ECO:0000313" key="20">
    <source>
        <dbReference type="EMBL" id="CAK6980850.1"/>
    </source>
</evidence>
<dbReference type="EC" id="3.1.22.1" evidence="4"/>
<keyword evidence="10" id="KW-0378">Hydrolase</keyword>
<evidence type="ECO:0000256" key="7">
    <source>
        <dbReference type="ARBA" id="ARBA00022722"/>
    </source>
</evidence>
<dbReference type="PANTHER" id="PTHR10858">
    <property type="entry name" value="DEOXYRIBONUCLEASE II"/>
    <property type="match status" value="1"/>
</dbReference>
<keyword evidence="13" id="KW-0458">Lysosome</keyword>